<dbReference type="EMBL" id="SLVJ01000049">
    <property type="protein sequence ID" value="TCM59174.1"/>
    <property type="molecule type" value="Genomic_DNA"/>
</dbReference>
<proteinExistence type="predicted"/>
<comment type="caution">
    <text evidence="1">The sequence shown here is derived from an EMBL/GenBank/DDBJ whole genome shotgun (WGS) entry which is preliminary data.</text>
</comment>
<dbReference type="OrthoDB" id="6168720at2"/>
<evidence type="ECO:0000313" key="2">
    <source>
        <dbReference type="Proteomes" id="UP000294963"/>
    </source>
</evidence>
<evidence type="ECO:0000313" key="1">
    <source>
        <dbReference type="EMBL" id="TCM59174.1"/>
    </source>
</evidence>
<name>A0A4R1X6V3_ACICA</name>
<dbReference type="Proteomes" id="UP000294963">
    <property type="component" value="Unassembled WGS sequence"/>
</dbReference>
<accession>A0A4R1X6V3</accession>
<protein>
    <submittedName>
        <fullName evidence="1">Uncharacterized protein</fullName>
    </submittedName>
</protein>
<sequence length="91" mass="10597">MEIKKVFATEFTVNPICDVCDRKIQNNSGRLNASWGIGSQHDGEQYDVQLCETCFFSALVHLRNEKKIYHIFDEHFDFSKLNNFGLTLKDH</sequence>
<dbReference type="AlphaFoldDB" id="A0A4R1X6V3"/>
<organism evidence="1 2">
    <name type="scientific">Acinetobacter calcoaceticus</name>
    <dbReference type="NCBI Taxonomy" id="471"/>
    <lineage>
        <taxon>Bacteria</taxon>
        <taxon>Pseudomonadati</taxon>
        <taxon>Pseudomonadota</taxon>
        <taxon>Gammaproteobacteria</taxon>
        <taxon>Moraxellales</taxon>
        <taxon>Moraxellaceae</taxon>
        <taxon>Acinetobacter</taxon>
        <taxon>Acinetobacter calcoaceticus/baumannii complex</taxon>
    </lineage>
</organism>
<keyword evidence="2" id="KW-1185">Reference proteome</keyword>
<gene>
    <name evidence="1" type="ORF">EC844_1493</name>
</gene>
<reference evidence="1 2" key="1">
    <citation type="submission" date="2019-03" db="EMBL/GenBank/DDBJ databases">
        <title>Genomic analyses of the natural microbiome of Caenorhabditis elegans.</title>
        <authorList>
            <person name="Samuel B."/>
        </authorList>
    </citation>
    <scope>NUCLEOTIDE SEQUENCE [LARGE SCALE GENOMIC DNA]</scope>
    <source>
        <strain evidence="1 2">JUb89</strain>
    </source>
</reference>